<feature type="transmembrane region" description="Helical" evidence="1">
    <location>
        <begin position="5"/>
        <end position="24"/>
    </location>
</feature>
<protein>
    <submittedName>
        <fullName evidence="2">Uncharacterized protein</fullName>
    </submittedName>
</protein>
<dbReference type="EMBL" id="MU838999">
    <property type="protein sequence ID" value="KAK1770908.1"/>
    <property type="molecule type" value="Genomic_DNA"/>
</dbReference>
<sequence length="90" mass="10117">MWVCFFGLVESVVGIAIFAIFAHSCLRHRFSAVCVSVCMLSTVMLRAPSSRRVSYRVCTTVIATRYVINTETLTFPRNSHVPKKPEDPAH</sequence>
<accession>A0AAJ0FQ41</accession>
<dbReference type="Proteomes" id="UP001244011">
    <property type="component" value="Unassembled WGS sequence"/>
</dbReference>
<comment type="caution">
    <text evidence="2">The sequence shown here is derived from an EMBL/GenBank/DDBJ whole genome shotgun (WGS) entry which is preliminary data.</text>
</comment>
<proteinExistence type="predicted"/>
<organism evidence="2 3">
    <name type="scientific">Phialemonium atrogriseum</name>
    <dbReference type="NCBI Taxonomy" id="1093897"/>
    <lineage>
        <taxon>Eukaryota</taxon>
        <taxon>Fungi</taxon>
        <taxon>Dikarya</taxon>
        <taxon>Ascomycota</taxon>
        <taxon>Pezizomycotina</taxon>
        <taxon>Sordariomycetes</taxon>
        <taxon>Sordariomycetidae</taxon>
        <taxon>Cephalothecales</taxon>
        <taxon>Cephalothecaceae</taxon>
        <taxon>Phialemonium</taxon>
    </lineage>
</organism>
<evidence type="ECO:0000313" key="2">
    <source>
        <dbReference type="EMBL" id="KAK1770908.1"/>
    </source>
</evidence>
<dbReference type="AlphaFoldDB" id="A0AAJ0FQ41"/>
<keyword evidence="3" id="KW-1185">Reference proteome</keyword>
<gene>
    <name evidence="2" type="ORF">QBC33DRAFT_526125</name>
</gene>
<reference evidence="2" key="1">
    <citation type="submission" date="2023-06" db="EMBL/GenBank/DDBJ databases">
        <title>Genome-scale phylogeny and comparative genomics of the fungal order Sordariales.</title>
        <authorList>
            <consortium name="Lawrence Berkeley National Laboratory"/>
            <person name="Hensen N."/>
            <person name="Bonometti L."/>
            <person name="Westerberg I."/>
            <person name="Brannstrom I.O."/>
            <person name="Guillou S."/>
            <person name="Cros-Aarteil S."/>
            <person name="Calhoun S."/>
            <person name="Haridas S."/>
            <person name="Kuo A."/>
            <person name="Mondo S."/>
            <person name="Pangilinan J."/>
            <person name="Riley R."/>
            <person name="Labutti K."/>
            <person name="Andreopoulos B."/>
            <person name="Lipzen A."/>
            <person name="Chen C."/>
            <person name="Yanf M."/>
            <person name="Daum C."/>
            <person name="Ng V."/>
            <person name="Clum A."/>
            <person name="Steindorff A."/>
            <person name="Ohm R."/>
            <person name="Martin F."/>
            <person name="Silar P."/>
            <person name="Natvig D."/>
            <person name="Lalanne C."/>
            <person name="Gautier V."/>
            <person name="Ament-Velasquez S.L."/>
            <person name="Kruys A."/>
            <person name="Hutchinson M.I."/>
            <person name="Powell A.J."/>
            <person name="Barry K."/>
            <person name="Miller A.N."/>
            <person name="Grigoriev I.V."/>
            <person name="Debuchy R."/>
            <person name="Gladieux P."/>
            <person name="Thoren M.H."/>
            <person name="Johannesson H."/>
        </authorList>
    </citation>
    <scope>NUCLEOTIDE SEQUENCE</scope>
    <source>
        <strain evidence="2">8032-3</strain>
    </source>
</reference>
<name>A0AAJ0FQ41_9PEZI</name>
<keyword evidence="1" id="KW-0812">Transmembrane</keyword>
<dbReference type="GeneID" id="85310066"/>
<keyword evidence="1" id="KW-0472">Membrane</keyword>
<evidence type="ECO:0000313" key="3">
    <source>
        <dbReference type="Proteomes" id="UP001244011"/>
    </source>
</evidence>
<dbReference type="RefSeq" id="XP_060287121.1">
    <property type="nucleotide sequence ID" value="XM_060426879.1"/>
</dbReference>
<evidence type="ECO:0000256" key="1">
    <source>
        <dbReference type="SAM" id="Phobius"/>
    </source>
</evidence>
<keyword evidence="1" id="KW-1133">Transmembrane helix</keyword>